<dbReference type="Pfam" id="PF01730">
    <property type="entry name" value="UreF"/>
    <property type="match status" value="1"/>
</dbReference>
<dbReference type="HAMAP" id="MF_01385">
    <property type="entry name" value="UreF"/>
    <property type="match status" value="1"/>
</dbReference>
<protein>
    <recommendedName>
        <fullName evidence="3">Urease accessory protein UreF</fullName>
    </recommendedName>
</protein>
<organism evidence="4 5">
    <name type="scientific">Candidatus Manganitrophus noduliformans</name>
    <dbReference type="NCBI Taxonomy" id="2606439"/>
    <lineage>
        <taxon>Bacteria</taxon>
        <taxon>Pseudomonadati</taxon>
        <taxon>Nitrospirota</taxon>
        <taxon>Nitrospiria</taxon>
        <taxon>Candidatus Troglogloeales</taxon>
        <taxon>Candidatus Manganitrophaceae</taxon>
        <taxon>Candidatus Manganitrophus</taxon>
    </lineage>
</organism>
<keyword evidence="2 3" id="KW-0143">Chaperone</keyword>
<dbReference type="PANTHER" id="PTHR33620:SF1">
    <property type="entry name" value="UREASE ACCESSORY PROTEIN F"/>
    <property type="match status" value="1"/>
</dbReference>
<dbReference type="EMBL" id="VTOW01000001">
    <property type="protein sequence ID" value="NKE69660.1"/>
    <property type="molecule type" value="Genomic_DNA"/>
</dbReference>
<comment type="function">
    <text evidence="3">Required for maturation of urease via the functional incorporation of the urease nickel metallocenter.</text>
</comment>
<evidence type="ECO:0000256" key="1">
    <source>
        <dbReference type="ARBA" id="ARBA00022988"/>
    </source>
</evidence>
<dbReference type="Proteomes" id="UP000534783">
    <property type="component" value="Unassembled WGS sequence"/>
</dbReference>
<proteinExistence type="inferred from homology"/>
<gene>
    <name evidence="3" type="primary">ureF</name>
    <name evidence="4" type="ORF">MNODULE_02725</name>
</gene>
<dbReference type="InterPro" id="IPR038277">
    <property type="entry name" value="UreF_sf"/>
</dbReference>
<comment type="similarity">
    <text evidence="3">Belongs to the UreF family.</text>
</comment>
<keyword evidence="1 3" id="KW-0996">Nickel insertion</keyword>
<comment type="subcellular location">
    <subcellularLocation>
        <location evidence="3">Cytoplasm</location>
    </subcellularLocation>
</comment>
<dbReference type="GO" id="GO:0016151">
    <property type="term" value="F:nickel cation binding"/>
    <property type="evidence" value="ECO:0007669"/>
    <property type="project" value="UniProtKB-UniRule"/>
</dbReference>
<dbReference type="InterPro" id="IPR002639">
    <property type="entry name" value="UreF"/>
</dbReference>
<dbReference type="GO" id="GO:0005737">
    <property type="term" value="C:cytoplasm"/>
    <property type="evidence" value="ECO:0007669"/>
    <property type="project" value="UniProtKB-SubCell"/>
</dbReference>
<accession>A0A7X6DM02</accession>
<name>A0A7X6DM02_9BACT</name>
<reference evidence="4 5" key="1">
    <citation type="journal article" date="2020" name="Nature">
        <title>Bacterial chemolithoautotrophy via manganese oxidation.</title>
        <authorList>
            <person name="Yu H."/>
            <person name="Leadbetter J.R."/>
        </authorList>
    </citation>
    <scope>NUCLEOTIDE SEQUENCE [LARGE SCALE GENOMIC DNA]</scope>
    <source>
        <strain evidence="4 5">Mn-1</strain>
    </source>
</reference>
<evidence type="ECO:0000313" key="4">
    <source>
        <dbReference type="EMBL" id="NKE69660.1"/>
    </source>
</evidence>
<dbReference type="Gene3D" id="1.10.4190.10">
    <property type="entry name" value="Urease accessory protein UreF"/>
    <property type="match status" value="1"/>
</dbReference>
<evidence type="ECO:0000256" key="3">
    <source>
        <dbReference type="HAMAP-Rule" id="MF_01385"/>
    </source>
</evidence>
<keyword evidence="5" id="KW-1185">Reference proteome</keyword>
<comment type="subunit">
    <text evidence="3">UreD, UreF and UreG form a complex that acts as a GTP-hydrolysis-dependent molecular chaperone, activating the urease apoprotein by helping to assemble the nickel containing metallocenter of UreC. The UreE protein probably delivers the nickel.</text>
</comment>
<dbReference type="AlphaFoldDB" id="A0A7X6DM02"/>
<sequence>MHGPEMNLSPKDLLGLLQWCDSLFPAGGYAHSFGLEEAVREGRVRDGEGLFRSIRAKLIYSVFPGECVLIRKANAAAVQADLKTLSALDEEGMAMRLPMEFREGSRAIGRRWIQMTADLYPSSWTRGCLEALKEGQLRGDPAVAFALAGVAAERPMVPTLIGYLYGMASGQVSAGLRLLPIGQGEGQRILARLWKEICEGGALEHVLSEREVAPASFQPALEIRSMRHEMAEMRLFQS</sequence>
<comment type="caution">
    <text evidence="4">The sequence shown here is derived from an EMBL/GenBank/DDBJ whole genome shotgun (WGS) entry which is preliminary data.</text>
</comment>
<evidence type="ECO:0000313" key="5">
    <source>
        <dbReference type="Proteomes" id="UP000534783"/>
    </source>
</evidence>
<dbReference type="PIRSF" id="PIRSF009467">
    <property type="entry name" value="Ureas_acces_UreF"/>
    <property type="match status" value="1"/>
</dbReference>
<evidence type="ECO:0000256" key="2">
    <source>
        <dbReference type="ARBA" id="ARBA00023186"/>
    </source>
</evidence>
<dbReference type="PANTHER" id="PTHR33620">
    <property type="entry name" value="UREASE ACCESSORY PROTEIN F"/>
    <property type="match status" value="1"/>
</dbReference>
<keyword evidence="3" id="KW-0963">Cytoplasm</keyword>